<sequence length="128" mass="14997">MANQMDISVEKQPKTTVGEPVLANEKEKERQVYREIAQMDSFKLLVKKKKKFLFSTTILFLIAYIMLPVLTSFTSVLEHRVIGKITWVWVYSLSLFVMTIVLCEVYKYRAGKFDKEVEKIMKEYGDSK</sequence>
<comment type="caution">
    <text evidence="2">The sequence shown here is derived from an EMBL/GenBank/DDBJ whole genome shotgun (WGS) entry which is preliminary data.</text>
</comment>
<accession>A0ABW5Y361</accession>
<evidence type="ECO:0000313" key="3">
    <source>
        <dbReference type="Proteomes" id="UP001597568"/>
    </source>
</evidence>
<keyword evidence="1" id="KW-0472">Membrane</keyword>
<evidence type="ECO:0000256" key="1">
    <source>
        <dbReference type="SAM" id="Phobius"/>
    </source>
</evidence>
<dbReference type="Pfam" id="PF04341">
    <property type="entry name" value="DUF485"/>
    <property type="match status" value="1"/>
</dbReference>
<evidence type="ECO:0000313" key="2">
    <source>
        <dbReference type="EMBL" id="MFD2869700.1"/>
    </source>
</evidence>
<dbReference type="EMBL" id="JBHUOR010000125">
    <property type="protein sequence ID" value="MFD2869700.1"/>
    <property type="molecule type" value="Genomic_DNA"/>
</dbReference>
<reference evidence="3" key="1">
    <citation type="journal article" date="2019" name="Int. J. Syst. Evol. Microbiol.">
        <title>The Global Catalogue of Microorganisms (GCM) 10K type strain sequencing project: providing services to taxonomists for standard genome sequencing and annotation.</title>
        <authorList>
            <consortium name="The Broad Institute Genomics Platform"/>
            <consortium name="The Broad Institute Genome Sequencing Center for Infectious Disease"/>
            <person name="Wu L."/>
            <person name="Ma J."/>
        </authorList>
    </citation>
    <scope>NUCLEOTIDE SEQUENCE [LARGE SCALE GENOMIC DNA]</scope>
    <source>
        <strain evidence="3">KCTC 33522</strain>
    </source>
</reference>
<proteinExistence type="predicted"/>
<feature type="transmembrane region" description="Helical" evidence="1">
    <location>
        <begin position="52"/>
        <end position="73"/>
    </location>
</feature>
<keyword evidence="1" id="KW-1133">Transmembrane helix</keyword>
<name>A0ABW5Y361_9BACL</name>
<keyword evidence="3" id="KW-1185">Reference proteome</keyword>
<dbReference type="PANTHER" id="PTHR38441:SF1">
    <property type="entry name" value="MEMBRANE PROTEIN"/>
    <property type="match status" value="1"/>
</dbReference>
<keyword evidence="1" id="KW-0812">Transmembrane</keyword>
<dbReference type="PANTHER" id="PTHR38441">
    <property type="entry name" value="INTEGRAL MEMBRANE PROTEIN-RELATED"/>
    <property type="match status" value="1"/>
</dbReference>
<feature type="transmembrane region" description="Helical" evidence="1">
    <location>
        <begin position="85"/>
        <end position="106"/>
    </location>
</feature>
<dbReference type="RefSeq" id="WP_380148326.1">
    <property type="nucleotide sequence ID" value="NZ_JBHUOR010000125.1"/>
</dbReference>
<dbReference type="Proteomes" id="UP001597568">
    <property type="component" value="Unassembled WGS sequence"/>
</dbReference>
<gene>
    <name evidence="2" type="ORF">ACFSY7_14490</name>
</gene>
<dbReference type="InterPro" id="IPR007436">
    <property type="entry name" value="DUF485"/>
</dbReference>
<protein>
    <submittedName>
        <fullName evidence="2">DUF485 domain-containing protein</fullName>
    </submittedName>
</protein>
<organism evidence="2 3">
    <name type="scientific">Kurthia populi</name>
    <dbReference type="NCBI Taxonomy" id="1562132"/>
    <lineage>
        <taxon>Bacteria</taxon>
        <taxon>Bacillati</taxon>
        <taxon>Bacillota</taxon>
        <taxon>Bacilli</taxon>
        <taxon>Bacillales</taxon>
        <taxon>Caryophanaceae</taxon>
        <taxon>Kurthia</taxon>
    </lineage>
</organism>